<reference evidence="6 7" key="1">
    <citation type="submission" date="2024-03" db="EMBL/GenBank/DDBJ databases">
        <title>Whole genomes of four grape xylem sap localized bacterial endophytes.</title>
        <authorList>
            <person name="Kumar G."/>
            <person name="Savka M.A."/>
        </authorList>
    </citation>
    <scope>NUCLEOTIDE SEQUENCE [LARGE SCALE GENOMIC DNA]</scope>
    <source>
        <strain evidence="6 7">RIT_GXS8</strain>
    </source>
</reference>
<dbReference type="Pfam" id="PF01547">
    <property type="entry name" value="SBP_bac_1"/>
    <property type="match status" value="1"/>
</dbReference>
<evidence type="ECO:0000256" key="4">
    <source>
        <dbReference type="ARBA" id="ARBA00023139"/>
    </source>
</evidence>
<proteinExistence type="predicted"/>
<evidence type="ECO:0000256" key="3">
    <source>
        <dbReference type="ARBA" id="ARBA00023136"/>
    </source>
</evidence>
<dbReference type="SUPFAM" id="SSF53850">
    <property type="entry name" value="Periplasmic binding protein-like II"/>
    <property type="match status" value="1"/>
</dbReference>
<evidence type="ECO:0000256" key="2">
    <source>
        <dbReference type="ARBA" id="ARBA00022729"/>
    </source>
</evidence>
<protein>
    <submittedName>
        <fullName evidence="6">ABC transporter substrate-binding protein</fullName>
    </submittedName>
</protein>
<evidence type="ECO:0000313" key="6">
    <source>
        <dbReference type="EMBL" id="MEK0172225.1"/>
    </source>
</evidence>
<keyword evidence="2" id="KW-0732">Signal</keyword>
<dbReference type="PANTHER" id="PTHR43649">
    <property type="entry name" value="ARABINOSE-BINDING PROTEIN-RELATED"/>
    <property type="match status" value="1"/>
</dbReference>
<keyword evidence="1" id="KW-1003">Cell membrane</keyword>
<dbReference type="PANTHER" id="PTHR43649:SF33">
    <property type="entry name" value="POLYGALACTURONAN_RHAMNOGALACTURONAN-BINDING PROTEIN YTCQ"/>
    <property type="match status" value="1"/>
</dbReference>
<keyword evidence="7" id="KW-1185">Reference proteome</keyword>
<gene>
    <name evidence="6" type="ORF">WMN62_12165</name>
</gene>
<keyword evidence="5" id="KW-0449">Lipoprotein</keyword>
<evidence type="ECO:0000256" key="5">
    <source>
        <dbReference type="ARBA" id="ARBA00023288"/>
    </source>
</evidence>
<dbReference type="Gene3D" id="3.40.190.10">
    <property type="entry name" value="Periplasmic binding protein-like II"/>
    <property type="match status" value="2"/>
</dbReference>
<evidence type="ECO:0000313" key="7">
    <source>
        <dbReference type="Proteomes" id="UP001370299"/>
    </source>
</evidence>
<organism evidence="6 7">
    <name type="scientific">Curtobacterium citreum</name>
    <dbReference type="NCBI Taxonomy" id="2036"/>
    <lineage>
        <taxon>Bacteria</taxon>
        <taxon>Bacillati</taxon>
        <taxon>Actinomycetota</taxon>
        <taxon>Actinomycetes</taxon>
        <taxon>Micrococcales</taxon>
        <taxon>Microbacteriaceae</taxon>
        <taxon>Curtobacterium</taxon>
    </lineage>
</organism>
<dbReference type="InterPro" id="IPR050490">
    <property type="entry name" value="Bact_solute-bd_prot1"/>
</dbReference>
<keyword evidence="4" id="KW-0564">Palmitate</keyword>
<dbReference type="EMBL" id="JBBLYY010000061">
    <property type="protein sequence ID" value="MEK0172225.1"/>
    <property type="molecule type" value="Genomic_DNA"/>
</dbReference>
<comment type="caution">
    <text evidence="6">The sequence shown here is derived from an EMBL/GenBank/DDBJ whole genome shotgun (WGS) entry which is preliminary data.</text>
</comment>
<keyword evidence="3" id="KW-0472">Membrane</keyword>
<name>A0ABU8YCH2_9MICO</name>
<dbReference type="InterPro" id="IPR006059">
    <property type="entry name" value="SBP"/>
</dbReference>
<evidence type="ECO:0000256" key="1">
    <source>
        <dbReference type="ARBA" id="ARBA00022475"/>
    </source>
</evidence>
<accession>A0ABU8YCH2</accession>
<sequence length="449" mass="47607">MSARSLTTRTLTKRAVVKRLVAIGGATVLIGGLAACSSGGSADEGGGKVQITYQADNSPATAATAKPLIEAFEKANPDITVKFDTRPQGTDGDNLVKTQLSTGEMADVFNYNSGSLMQALNPDNTLVDLSDESWTKDVDEQFTKVVSTDKGLYGAPFGTSFGGGVMYNKKVYADLGLSVPTTWDEFISNSEKIKDAGKVAPIIQTYGDTWTSQLFVLGDFANITAQDEDWADNYTANKESYADEPALAGFDHLAEGKDKDLYNEDYASATQANGLKMLADGTGAQYPMLTNAISALQQDSPDAVKDIGAFALPAEDADDTNLTIWEPNGLYIPKTTEGDELAAAKKFIAFANSADGCKVQNDTGTPGGPYVISTCSLPDDVPPMIDDLQKYLDDGKASPALEFLSPIKGPNLEKICVQVGSGITNAAKGADQYDDDVVQQAQQLGIKGW</sequence>
<dbReference type="Proteomes" id="UP001370299">
    <property type="component" value="Unassembled WGS sequence"/>
</dbReference>
<dbReference type="RefSeq" id="WP_340197575.1">
    <property type="nucleotide sequence ID" value="NZ_JBBKAP010000072.1"/>
</dbReference>